<dbReference type="AlphaFoldDB" id="A0A7S2SIJ0"/>
<dbReference type="EMBL" id="HBHJ01023133">
    <property type="protein sequence ID" value="CAD9701110.1"/>
    <property type="molecule type" value="Transcribed_RNA"/>
</dbReference>
<evidence type="ECO:0000313" key="2">
    <source>
        <dbReference type="EMBL" id="CAD9701110.1"/>
    </source>
</evidence>
<feature type="region of interest" description="Disordered" evidence="1">
    <location>
        <begin position="304"/>
        <end position="325"/>
    </location>
</feature>
<protein>
    <submittedName>
        <fullName evidence="2">Uncharacterized protein</fullName>
    </submittedName>
</protein>
<reference evidence="2" key="1">
    <citation type="submission" date="2021-01" db="EMBL/GenBank/DDBJ databases">
        <authorList>
            <person name="Corre E."/>
            <person name="Pelletier E."/>
            <person name="Niang G."/>
            <person name="Scheremetjew M."/>
            <person name="Finn R."/>
            <person name="Kale V."/>
            <person name="Holt S."/>
            <person name="Cochrane G."/>
            <person name="Meng A."/>
            <person name="Brown T."/>
            <person name="Cohen L."/>
        </authorList>
    </citation>
    <scope>NUCLEOTIDE SEQUENCE</scope>
    <source>
        <strain evidence="2">CCMP1243</strain>
    </source>
</reference>
<organism evidence="2">
    <name type="scientific">Rhizochromulina marina</name>
    <dbReference type="NCBI Taxonomy" id="1034831"/>
    <lineage>
        <taxon>Eukaryota</taxon>
        <taxon>Sar</taxon>
        <taxon>Stramenopiles</taxon>
        <taxon>Ochrophyta</taxon>
        <taxon>Dictyochophyceae</taxon>
        <taxon>Rhizochromulinales</taxon>
        <taxon>Rhizochromulina</taxon>
    </lineage>
</organism>
<accession>A0A7S2SIJ0</accession>
<feature type="compositionally biased region" description="Basic residues" evidence="1">
    <location>
        <begin position="312"/>
        <end position="325"/>
    </location>
</feature>
<gene>
    <name evidence="2" type="ORF">RMAR1173_LOCUS15225</name>
</gene>
<proteinExistence type="predicted"/>
<evidence type="ECO:0000256" key="1">
    <source>
        <dbReference type="SAM" id="MobiDB-lite"/>
    </source>
</evidence>
<name>A0A7S2SIJ0_9STRA</name>
<sequence>MSTREIEAFFRSTLGQEYGEYSEVVAYLASVVDDLLEAEGGADVEPAAGAGEDPHPGSTETCEQLAAAICGFFPTLEEDAELEGKVRGLLAKLRRRRYVMSSNAKFAVQKRPVPARRQGELAQPGGRRGPEPPTQETPPCGGLLDQSAPRPLWGEMDGDDEKVACLMELLPPESPLQQRAHVAYLYVVVARRNIEDATSALVDEFVSADEIRRQENAERIRCNYEQWVRDRKEEEKLAGVSSAEVQRATVDKYALRPQSKHGAQPLVFVDESHKEKRTHYRYLNGQRVAFKNGKDKYVLENVTPEWDGGSRGRVKTKGKRGPGWA</sequence>
<feature type="region of interest" description="Disordered" evidence="1">
    <location>
        <begin position="109"/>
        <end position="156"/>
    </location>
</feature>